<reference evidence="1 2" key="1">
    <citation type="submission" date="2021-06" db="EMBL/GenBank/DDBJ databases">
        <authorList>
            <person name="Palmer J.M."/>
        </authorList>
    </citation>
    <scope>NUCLEOTIDE SEQUENCE [LARGE SCALE GENOMIC DNA]</scope>
    <source>
        <strain evidence="1 2">GA_2019</strain>
        <tissue evidence="1">Muscle</tissue>
    </source>
</reference>
<name>A0ABV0P584_9TELE</name>
<comment type="caution">
    <text evidence="1">The sequence shown here is derived from an EMBL/GenBank/DDBJ whole genome shotgun (WGS) entry which is preliminary data.</text>
</comment>
<proteinExistence type="predicted"/>
<evidence type="ECO:0000313" key="1">
    <source>
        <dbReference type="EMBL" id="MEQ2178108.1"/>
    </source>
</evidence>
<accession>A0ABV0P584</accession>
<organism evidence="1 2">
    <name type="scientific">Goodea atripinnis</name>
    <dbReference type="NCBI Taxonomy" id="208336"/>
    <lineage>
        <taxon>Eukaryota</taxon>
        <taxon>Metazoa</taxon>
        <taxon>Chordata</taxon>
        <taxon>Craniata</taxon>
        <taxon>Vertebrata</taxon>
        <taxon>Euteleostomi</taxon>
        <taxon>Actinopterygii</taxon>
        <taxon>Neopterygii</taxon>
        <taxon>Teleostei</taxon>
        <taxon>Neoteleostei</taxon>
        <taxon>Acanthomorphata</taxon>
        <taxon>Ovalentaria</taxon>
        <taxon>Atherinomorphae</taxon>
        <taxon>Cyprinodontiformes</taxon>
        <taxon>Goodeidae</taxon>
        <taxon>Goodea</taxon>
    </lineage>
</organism>
<dbReference type="EMBL" id="JAHRIO010060591">
    <property type="protein sequence ID" value="MEQ2178108.1"/>
    <property type="molecule type" value="Genomic_DNA"/>
</dbReference>
<evidence type="ECO:0000313" key="2">
    <source>
        <dbReference type="Proteomes" id="UP001476798"/>
    </source>
</evidence>
<dbReference type="Proteomes" id="UP001476798">
    <property type="component" value="Unassembled WGS sequence"/>
</dbReference>
<keyword evidence="2" id="KW-1185">Reference proteome</keyword>
<protein>
    <submittedName>
        <fullName evidence="1">Uncharacterized protein</fullName>
    </submittedName>
</protein>
<sequence length="166" mass="18675">MTTSSRYGPGFLGVMVGNGLPFPIPDMHGTGQTIPKCWHVGSCQAGRQGNTMQMAQDLRNQDSQFHNLSCLLQIRQCKNHADNAIHWSYTGKSMLQNPNTMISIFIPPPRRPLALFKPVKNPFDVQILLLELLSVRATMAKRLMTLSAFMACSERQDKLEFKLIRS</sequence>
<gene>
    <name evidence="1" type="ORF">GOODEAATRI_010534</name>
</gene>